<keyword evidence="9" id="KW-0489">Methyltransferase</keyword>
<feature type="transmembrane region" description="Helical" evidence="10">
    <location>
        <begin position="148"/>
        <end position="166"/>
    </location>
</feature>
<evidence type="ECO:0000259" key="12">
    <source>
        <dbReference type="Pfam" id="PF06750"/>
    </source>
</evidence>
<evidence type="ECO:0000256" key="10">
    <source>
        <dbReference type="SAM" id="Phobius"/>
    </source>
</evidence>
<keyword evidence="5 9" id="KW-0812">Transmembrane</keyword>
<dbReference type="Pfam" id="PF01478">
    <property type="entry name" value="Peptidase_A24"/>
    <property type="match status" value="1"/>
</dbReference>
<evidence type="ECO:0000256" key="7">
    <source>
        <dbReference type="ARBA" id="ARBA00023136"/>
    </source>
</evidence>
<feature type="transmembrane region" description="Helical" evidence="10">
    <location>
        <begin position="172"/>
        <end position="192"/>
    </location>
</feature>
<dbReference type="Pfam" id="PF06750">
    <property type="entry name" value="A24_N_bact"/>
    <property type="match status" value="1"/>
</dbReference>
<evidence type="ECO:0000256" key="1">
    <source>
        <dbReference type="ARBA" id="ARBA00004429"/>
    </source>
</evidence>
<dbReference type="GO" id="GO:0008168">
    <property type="term" value="F:methyltransferase activity"/>
    <property type="evidence" value="ECO:0007669"/>
    <property type="project" value="UniProtKB-KW"/>
</dbReference>
<keyword evidence="9" id="KW-0645">Protease</keyword>
<evidence type="ECO:0000256" key="4">
    <source>
        <dbReference type="ARBA" id="ARBA00022519"/>
    </source>
</evidence>
<evidence type="ECO:0000256" key="6">
    <source>
        <dbReference type="ARBA" id="ARBA00022989"/>
    </source>
</evidence>
<evidence type="ECO:0000256" key="5">
    <source>
        <dbReference type="ARBA" id="ARBA00022692"/>
    </source>
</evidence>
<dbReference type="PRINTS" id="PR00864">
    <property type="entry name" value="PREPILNPTASE"/>
</dbReference>
<comment type="caution">
    <text evidence="13">The sequence shown here is derived from an EMBL/GenBank/DDBJ whole genome shotgun (WGS) entry which is preliminary data.</text>
</comment>
<keyword evidence="6 10" id="KW-1133">Transmembrane helix</keyword>
<dbReference type="EC" id="2.1.1.-" evidence="9"/>
<evidence type="ECO:0000259" key="11">
    <source>
        <dbReference type="Pfam" id="PF01478"/>
    </source>
</evidence>
<reference evidence="13 14" key="1">
    <citation type="submission" date="2018-10" db="EMBL/GenBank/DDBJ databases">
        <title>Draft genome sequence for the type isolate of Erwinia psidii, agent causal of bacterial blight in guava (Psidium guajava) and wilt and die-back of Eucalyptus spp.</title>
        <authorList>
            <person name="Hermenegildo P.S."/>
            <person name="Santos S.A."/>
            <person name="Guimaraes L.M.S."/>
            <person name="Vidigal P.M.P."/>
            <person name="Pereira I.C."/>
            <person name="Badel J.L."/>
            <person name="Alfenas-Zerbini P."/>
            <person name="Ferreira M.A.S.V."/>
            <person name="Alfenas A.C."/>
        </authorList>
    </citation>
    <scope>NUCLEOTIDE SEQUENCE [LARGE SCALE GENOMIC DNA]</scope>
    <source>
        <strain evidence="13 14">IBSBF 435</strain>
    </source>
</reference>
<evidence type="ECO:0000313" key="14">
    <source>
        <dbReference type="Proteomes" id="UP000279457"/>
    </source>
</evidence>
<feature type="transmembrane region" description="Helical" evidence="10">
    <location>
        <begin position="204"/>
        <end position="226"/>
    </location>
</feature>
<feature type="domain" description="Prepilin peptidase A24 N-terminal" evidence="12">
    <location>
        <begin position="9"/>
        <end position="113"/>
    </location>
</feature>
<comment type="function">
    <text evidence="9">Plays an essential role in type IV pili and type II pseudopili formation by proteolytically removing the leader sequence from substrate proteins and subsequently monomethylating the alpha-amino group of the newly exposed N-terminal phenylalanine.</text>
</comment>
<dbReference type="GO" id="GO:0005886">
    <property type="term" value="C:plasma membrane"/>
    <property type="evidence" value="ECO:0007669"/>
    <property type="project" value="UniProtKB-SubCell"/>
</dbReference>
<dbReference type="InterPro" id="IPR050882">
    <property type="entry name" value="Prepilin_peptidase/N-MTase"/>
</dbReference>
<dbReference type="GO" id="GO:0006465">
    <property type="term" value="P:signal peptide processing"/>
    <property type="evidence" value="ECO:0007669"/>
    <property type="project" value="TreeGrafter"/>
</dbReference>
<dbReference type="EMBL" id="RHHM01000006">
    <property type="protein sequence ID" value="RQM38563.1"/>
    <property type="molecule type" value="Genomic_DNA"/>
</dbReference>
<dbReference type="InterPro" id="IPR014032">
    <property type="entry name" value="Peptidase_A24A_bac"/>
</dbReference>
<name>A0A3N6SF93_9GAMM</name>
<protein>
    <recommendedName>
        <fullName evidence="9">Prepilin leader peptidase/N-methyltransferase</fullName>
        <ecNumber evidence="9">2.1.1.-</ecNumber>
        <ecNumber evidence="9">3.4.23.43</ecNumber>
    </recommendedName>
</protein>
<dbReference type="PANTHER" id="PTHR30487:SF0">
    <property type="entry name" value="PREPILIN LEADER PEPTIDASE_N-METHYLTRANSFERASE-RELATED"/>
    <property type="match status" value="1"/>
</dbReference>
<keyword evidence="9" id="KW-0511">Multifunctional enzyme</keyword>
<gene>
    <name evidence="13" type="ORF">EB241_09005</name>
</gene>
<evidence type="ECO:0000256" key="3">
    <source>
        <dbReference type="ARBA" id="ARBA00022475"/>
    </source>
</evidence>
<comment type="subcellular location">
    <subcellularLocation>
        <location evidence="1">Cell inner membrane</location>
        <topology evidence="1">Multi-pass membrane protein</topology>
    </subcellularLocation>
    <subcellularLocation>
        <location evidence="9">Cell membrane</location>
        <topology evidence="9">Multi-pass membrane protein</topology>
    </subcellularLocation>
</comment>
<dbReference type="Proteomes" id="UP000279457">
    <property type="component" value="Unassembled WGS sequence"/>
</dbReference>
<organism evidence="13 14">
    <name type="scientific">Erwinia psidii</name>
    <dbReference type="NCBI Taxonomy" id="69224"/>
    <lineage>
        <taxon>Bacteria</taxon>
        <taxon>Pseudomonadati</taxon>
        <taxon>Pseudomonadota</taxon>
        <taxon>Gammaproteobacteria</taxon>
        <taxon>Enterobacterales</taxon>
        <taxon>Erwiniaceae</taxon>
        <taxon>Erwinia</taxon>
    </lineage>
</organism>
<sequence length="268" mass="30186">MWWVITGGLGLIAGSVLNCVAWRLPQMLQRQALAEARHLLALPSEHGTECVNLFSPRSCCPYCRRRLAFYHNVPLLSWLYLRGRCHYCQHHIGWRYPLTELAAAVSSFWVAFNWPPDIAAFALIFCGWLLILLAVIDIEYMLLPDRLTLLLLWLGLLANLNGSVVLLNDAVIGALLGYLSLWAIHWIFKIVTGKEGLGYGDFKLLAALGAWCGWRSLPLLVLYAALMASAVHLLLHFMGRRSLNEALPFGPWLALSGWWLLMMQMTSG</sequence>
<accession>A0A3N6SF93</accession>
<keyword evidence="4" id="KW-0997">Cell inner membrane</keyword>
<feature type="transmembrane region" description="Helical" evidence="10">
    <location>
        <begin position="246"/>
        <end position="263"/>
    </location>
</feature>
<dbReference type="PANTHER" id="PTHR30487">
    <property type="entry name" value="TYPE 4 PREPILIN-LIKE PROTEINS LEADER PEPTIDE-PROCESSING ENZYME"/>
    <property type="match status" value="1"/>
</dbReference>
<keyword evidence="9" id="KW-0808">Transferase</keyword>
<keyword evidence="3" id="KW-1003">Cell membrane</keyword>
<dbReference type="InterPro" id="IPR010627">
    <property type="entry name" value="Prepilin_pept_A24_N"/>
</dbReference>
<comment type="catalytic activity">
    <reaction evidence="9">
        <text>Typically cleaves a -Gly-|-Phe- bond to release an N-terminal, basic peptide of 5-8 residues from type IV prepilin, and then N-methylates the new N-terminal amino group, the methyl donor being S-adenosyl-L-methionine.</text>
        <dbReference type="EC" id="3.4.23.43"/>
    </reaction>
</comment>
<keyword evidence="14" id="KW-1185">Reference proteome</keyword>
<evidence type="ECO:0000256" key="8">
    <source>
        <dbReference type="RuleBase" id="RU003793"/>
    </source>
</evidence>
<feature type="domain" description="Prepilin type IV endopeptidase peptidase" evidence="11">
    <location>
        <begin position="125"/>
        <end position="231"/>
    </location>
</feature>
<keyword evidence="9" id="KW-0378">Hydrolase</keyword>
<evidence type="ECO:0000256" key="2">
    <source>
        <dbReference type="ARBA" id="ARBA00005801"/>
    </source>
</evidence>
<dbReference type="EC" id="3.4.23.43" evidence="9"/>
<evidence type="ECO:0000256" key="9">
    <source>
        <dbReference type="RuleBase" id="RU003794"/>
    </source>
</evidence>
<comment type="similarity">
    <text evidence="2 8">Belongs to the peptidase A24 family.</text>
</comment>
<keyword evidence="7 10" id="KW-0472">Membrane</keyword>
<dbReference type="AlphaFoldDB" id="A0A3N6SF93"/>
<feature type="transmembrane region" description="Helical" evidence="10">
    <location>
        <begin position="6"/>
        <end position="24"/>
    </location>
</feature>
<dbReference type="Gene3D" id="1.20.120.1220">
    <property type="match status" value="1"/>
</dbReference>
<dbReference type="GO" id="GO:0004190">
    <property type="term" value="F:aspartic-type endopeptidase activity"/>
    <property type="evidence" value="ECO:0007669"/>
    <property type="project" value="UniProtKB-EC"/>
</dbReference>
<dbReference type="InterPro" id="IPR000045">
    <property type="entry name" value="Prepilin_IV_endopep_pep"/>
</dbReference>
<proteinExistence type="inferred from homology"/>
<dbReference type="OrthoDB" id="9789291at2"/>
<feature type="transmembrane region" description="Helical" evidence="10">
    <location>
        <begin position="118"/>
        <end position="136"/>
    </location>
</feature>
<feature type="transmembrane region" description="Helical" evidence="10">
    <location>
        <begin position="92"/>
        <end position="112"/>
    </location>
</feature>
<evidence type="ECO:0000313" key="13">
    <source>
        <dbReference type="EMBL" id="RQM38563.1"/>
    </source>
</evidence>
<dbReference type="GO" id="GO:0032259">
    <property type="term" value="P:methylation"/>
    <property type="evidence" value="ECO:0007669"/>
    <property type="project" value="UniProtKB-KW"/>
</dbReference>